<gene>
    <name evidence="1" type="ORF">GCM10011399_20500</name>
</gene>
<proteinExistence type="predicted"/>
<name>A0A917B6B6_9MICO</name>
<keyword evidence="2" id="KW-1185">Reference proteome</keyword>
<organism evidence="1 2">
    <name type="scientific">Subtercola lobariae</name>
    <dbReference type="NCBI Taxonomy" id="1588641"/>
    <lineage>
        <taxon>Bacteria</taxon>
        <taxon>Bacillati</taxon>
        <taxon>Actinomycetota</taxon>
        <taxon>Actinomycetes</taxon>
        <taxon>Micrococcales</taxon>
        <taxon>Microbacteriaceae</taxon>
        <taxon>Subtercola</taxon>
    </lineage>
</organism>
<comment type="caution">
    <text evidence="1">The sequence shown here is derived from an EMBL/GenBank/DDBJ whole genome shotgun (WGS) entry which is preliminary data.</text>
</comment>
<reference evidence="1 2" key="1">
    <citation type="journal article" date="2014" name="Int. J. Syst. Evol. Microbiol.">
        <title>Complete genome sequence of Corynebacterium casei LMG S-19264T (=DSM 44701T), isolated from a smear-ripened cheese.</title>
        <authorList>
            <consortium name="US DOE Joint Genome Institute (JGI-PGF)"/>
            <person name="Walter F."/>
            <person name="Albersmeier A."/>
            <person name="Kalinowski J."/>
            <person name="Ruckert C."/>
        </authorList>
    </citation>
    <scope>NUCLEOTIDE SEQUENCE [LARGE SCALE GENOMIC DNA]</scope>
    <source>
        <strain evidence="1 2">CGMCC 1.12976</strain>
    </source>
</reference>
<dbReference type="EMBL" id="BMGP01000003">
    <property type="protein sequence ID" value="GGF27046.1"/>
    <property type="molecule type" value="Genomic_DNA"/>
</dbReference>
<protein>
    <submittedName>
        <fullName evidence="1">Uncharacterized protein</fullName>
    </submittedName>
</protein>
<dbReference type="Proteomes" id="UP000598775">
    <property type="component" value="Unassembled WGS sequence"/>
</dbReference>
<sequence length="78" mass="8620">MDESLRYPTCMAETTYALEYEGRTFVLSEADYTRLHKVYDRGLSISSSLFAFVPVGSDVEVEIAIGSGAQFVLSKQTA</sequence>
<dbReference type="AlphaFoldDB" id="A0A917B6B6"/>
<accession>A0A917B6B6</accession>
<evidence type="ECO:0000313" key="2">
    <source>
        <dbReference type="Proteomes" id="UP000598775"/>
    </source>
</evidence>
<evidence type="ECO:0000313" key="1">
    <source>
        <dbReference type="EMBL" id="GGF27046.1"/>
    </source>
</evidence>